<dbReference type="RefSeq" id="XP_056050343.1">
    <property type="nucleotide sequence ID" value="XM_056193289.1"/>
</dbReference>
<dbReference type="AlphaFoldDB" id="A0A9W8Q642"/>
<evidence type="ECO:0000256" key="2">
    <source>
        <dbReference type="SAM" id="SignalP"/>
    </source>
</evidence>
<keyword evidence="2" id="KW-0732">Signal</keyword>
<evidence type="ECO:0008006" key="5">
    <source>
        <dbReference type="Google" id="ProtNLM"/>
    </source>
</evidence>
<dbReference type="KEGG" id="amus:LMH87_001923"/>
<dbReference type="Proteomes" id="UP001144673">
    <property type="component" value="Chromosome 3"/>
</dbReference>
<feature type="region of interest" description="Disordered" evidence="1">
    <location>
        <begin position="85"/>
        <end position="176"/>
    </location>
</feature>
<evidence type="ECO:0000313" key="3">
    <source>
        <dbReference type="EMBL" id="KAJ4147402.1"/>
    </source>
</evidence>
<protein>
    <recommendedName>
        <fullName evidence="5">Cell wall protein</fullName>
    </recommendedName>
</protein>
<organism evidence="3 4">
    <name type="scientific">Akanthomyces muscarius</name>
    <name type="common">Entomopathogenic fungus</name>
    <name type="synonym">Lecanicillium muscarium</name>
    <dbReference type="NCBI Taxonomy" id="2231603"/>
    <lineage>
        <taxon>Eukaryota</taxon>
        <taxon>Fungi</taxon>
        <taxon>Dikarya</taxon>
        <taxon>Ascomycota</taxon>
        <taxon>Pezizomycotina</taxon>
        <taxon>Sordariomycetes</taxon>
        <taxon>Hypocreomycetidae</taxon>
        <taxon>Hypocreales</taxon>
        <taxon>Cordycipitaceae</taxon>
        <taxon>Akanthomyces</taxon>
    </lineage>
</organism>
<dbReference type="EMBL" id="JAJHUN010000010">
    <property type="protein sequence ID" value="KAJ4147402.1"/>
    <property type="molecule type" value="Genomic_DNA"/>
</dbReference>
<feature type="signal peptide" evidence="2">
    <location>
        <begin position="1"/>
        <end position="16"/>
    </location>
</feature>
<dbReference type="GeneID" id="80889082"/>
<feature type="chain" id="PRO_5040755380" description="Cell wall protein" evidence="2">
    <location>
        <begin position="17"/>
        <end position="176"/>
    </location>
</feature>
<accession>A0A9W8Q642</accession>
<feature type="compositionally biased region" description="Low complexity" evidence="1">
    <location>
        <begin position="87"/>
        <end position="176"/>
    </location>
</feature>
<keyword evidence="4" id="KW-1185">Reference proteome</keyword>
<name>A0A9W8Q642_AKAMU</name>
<comment type="caution">
    <text evidence="3">The sequence shown here is derived from an EMBL/GenBank/DDBJ whole genome shotgun (WGS) entry which is preliminary data.</text>
</comment>
<evidence type="ECO:0000256" key="1">
    <source>
        <dbReference type="SAM" id="MobiDB-lite"/>
    </source>
</evidence>
<gene>
    <name evidence="3" type="ORF">LMH87_001923</name>
</gene>
<evidence type="ECO:0000313" key="4">
    <source>
        <dbReference type="Proteomes" id="UP001144673"/>
    </source>
</evidence>
<sequence length="176" mass="16879">MKVTYTILALPVVALAAPNLMDSSDRRSDITDALQLLNSGITKALACFDIALAKAGVRKPGAVVPQPPMGVDCDALIAMIIGGGGKATPSGTASSASSTSSTSAMSSSSPSTSTTSSPSASSSSSSSASTSSASTTTGSSSSTSSMPTSTSSSSSMSTSSMSTTGSSSTSSATSSA</sequence>
<reference evidence="3" key="1">
    <citation type="journal article" date="2023" name="Access Microbiol">
        <title>De-novo genome assembly for Akanthomyces muscarius, a biocontrol agent of insect agricultural pests.</title>
        <authorList>
            <person name="Erdos Z."/>
            <person name="Studholme D.J."/>
            <person name="Raymond B."/>
            <person name="Sharma M."/>
        </authorList>
    </citation>
    <scope>NUCLEOTIDE SEQUENCE</scope>
    <source>
        <strain evidence="3">Ve6</strain>
    </source>
</reference>
<proteinExistence type="predicted"/>